<dbReference type="PANTHER" id="PTHR43798:SF33">
    <property type="entry name" value="HYDROLASE, PUTATIVE (AFU_ORTHOLOGUE AFUA_2G14860)-RELATED"/>
    <property type="match status" value="1"/>
</dbReference>
<dbReference type="GO" id="GO:0016787">
    <property type="term" value="F:hydrolase activity"/>
    <property type="evidence" value="ECO:0007669"/>
    <property type="project" value="UniProtKB-KW"/>
</dbReference>
<dbReference type="SUPFAM" id="SSF53474">
    <property type="entry name" value="alpha/beta-Hydrolases"/>
    <property type="match status" value="1"/>
</dbReference>
<dbReference type="PANTHER" id="PTHR43798">
    <property type="entry name" value="MONOACYLGLYCEROL LIPASE"/>
    <property type="match status" value="1"/>
</dbReference>
<dbReference type="PRINTS" id="PR00111">
    <property type="entry name" value="ABHYDROLASE"/>
</dbReference>
<dbReference type="InterPro" id="IPR050266">
    <property type="entry name" value="AB_hydrolase_sf"/>
</dbReference>
<dbReference type="Proteomes" id="UP001320148">
    <property type="component" value="Chromosome"/>
</dbReference>
<dbReference type="Gene3D" id="3.40.50.1820">
    <property type="entry name" value="alpha/beta hydrolase"/>
    <property type="match status" value="1"/>
</dbReference>
<organism evidence="2 3">
    <name type="scientific">Desulfoluna limicola</name>
    <dbReference type="NCBI Taxonomy" id="2810562"/>
    <lineage>
        <taxon>Bacteria</taxon>
        <taxon>Pseudomonadati</taxon>
        <taxon>Thermodesulfobacteriota</taxon>
        <taxon>Desulfobacteria</taxon>
        <taxon>Desulfobacterales</taxon>
        <taxon>Desulfolunaceae</taxon>
        <taxon>Desulfoluna</taxon>
    </lineage>
</organism>
<keyword evidence="3" id="KW-1185">Reference proteome</keyword>
<keyword evidence="2" id="KW-0378">Hydrolase</keyword>
<dbReference type="RefSeq" id="WP_236890324.1">
    <property type="nucleotide sequence ID" value="NZ_AP024488.1"/>
</dbReference>
<feature type="domain" description="AB hydrolase-1" evidence="1">
    <location>
        <begin position="25"/>
        <end position="239"/>
    </location>
</feature>
<protein>
    <submittedName>
        <fullName evidence="2">Alpha/beta hydrolase</fullName>
    </submittedName>
</protein>
<sequence length="251" mass="27273">MITSRTHGFGFIAGQEQPDPGLKNLLFIHGAGQNSRFWSAQVSGLASHFNTFALDLPGHHQSDGPLRPTVSDMAMAILDFMDAAKLSSVVPCGLSMGGAVVLELLLGHPGRFPEAILVNTGARLKVLPEILDAVENNYEAYLQSLFHFAVPTAHRTPEVKKALDAATEKENTPAINDLKACDLFDVMPRLSEIQSRVLILAAEKDISTPLKYGDLLNDKIENTSFAVIKGCGHFSPIEAAEEFNKTIITFF</sequence>
<evidence type="ECO:0000313" key="3">
    <source>
        <dbReference type="Proteomes" id="UP001320148"/>
    </source>
</evidence>
<gene>
    <name evidence="2" type="ORF">DSLASN_46000</name>
</gene>
<dbReference type="EMBL" id="AP024488">
    <property type="protein sequence ID" value="BCS98968.1"/>
    <property type="molecule type" value="Genomic_DNA"/>
</dbReference>
<accession>A0ABN6FCY7</accession>
<dbReference type="Pfam" id="PF00561">
    <property type="entry name" value="Abhydrolase_1"/>
    <property type="match status" value="1"/>
</dbReference>
<evidence type="ECO:0000259" key="1">
    <source>
        <dbReference type="Pfam" id="PF00561"/>
    </source>
</evidence>
<dbReference type="InterPro" id="IPR029058">
    <property type="entry name" value="AB_hydrolase_fold"/>
</dbReference>
<evidence type="ECO:0000313" key="2">
    <source>
        <dbReference type="EMBL" id="BCS98968.1"/>
    </source>
</evidence>
<name>A0ABN6FCY7_9BACT</name>
<dbReference type="InterPro" id="IPR000073">
    <property type="entry name" value="AB_hydrolase_1"/>
</dbReference>
<proteinExistence type="predicted"/>
<reference evidence="2 3" key="1">
    <citation type="submission" date="2021-02" db="EMBL/GenBank/DDBJ databases">
        <title>Complete genome of Desulfoluna sp. strain ASN36.</title>
        <authorList>
            <person name="Takahashi A."/>
            <person name="Kojima H."/>
            <person name="Fukui M."/>
        </authorList>
    </citation>
    <scope>NUCLEOTIDE SEQUENCE [LARGE SCALE GENOMIC DNA]</scope>
    <source>
        <strain evidence="2 3">ASN36</strain>
    </source>
</reference>